<keyword evidence="3" id="KW-1185">Reference proteome</keyword>
<proteinExistence type="predicted"/>
<comment type="caution">
    <text evidence="2">The sequence shown here is derived from an EMBL/GenBank/DDBJ whole genome shotgun (WGS) entry which is preliminary data.</text>
</comment>
<protein>
    <submittedName>
        <fullName evidence="2">Uncharacterized protein</fullName>
    </submittedName>
</protein>
<dbReference type="Proteomes" id="UP000314294">
    <property type="component" value="Unassembled WGS sequence"/>
</dbReference>
<evidence type="ECO:0000256" key="1">
    <source>
        <dbReference type="SAM" id="MobiDB-lite"/>
    </source>
</evidence>
<accession>A0A4Z2H2T5</accession>
<reference evidence="2 3" key="1">
    <citation type="submission" date="2019-03" db="EMBL/GenBank/DDBJ databases">
        <title>First draft genome of Liparis tanakae, snailfish: a comprehensive survey of snailfish specific genes.</title>
        <authorList>
            <person name="Kim W."/>
            <person name="Song I."/>
            <person name="Jeong J.-H."/>
            <person name="Kim D."/>
            <person name="Kim S."/>
            <person name="Ryu S."/>
            <person name="Song J.Y."/>
            <person name="Lee S.K."/>
        </authorList>
    </citation>
    <scope>NUCLEOTIDE SEQUENCE [LARGE SCALE GENOMIC DNA]</scope>
    <source>
        <tissue evidence="2">Muscle</tissue>
    </source>
</reference>
<gene>
    <name evidence="2" type="ORF">EYF80_030418</name>
</gene>
<organism evidence="2 3">
    <name type="scientific">Liparis tanakae</name>
    <name type="common">Tanaka's snailfish</name>
    <dbReference type="NCBI Taxonomy" id="230148"/>
    <lineage>
        <taxon>Eukaryota</taxon>
        <taxon>Metazoa</taxon>
        <taxon>Chordata</taxon>
        <taxon>Craniata</taxon>
        <taxon>Vertebrata</taxon>
        <taxon>Euteleostomi</taxon>
        <taxon>Actinopterygii</taxon>
        <taxon>Neopterygii</taxon>
        <taxon>Teleostei</taxon>
        <taxon>Neoteleostei</taxon>
        <taxon>Acanthomorphata</taxon>
        <taxon>Eupercaria</taxon>
        <taxon>Perciformes</taxon>
        <taxon>Cottioidei</taxon>
        <taxon>Cottales</taxon>
        <taxon>Liparidae</taxon>
        <taxon>Liparis</taxon>
    </lineage>
</organism>
<name>A0A4Z2H2T5_9TELE</name>
<evidence type="ECO:0000313" key="2">
    <source>
        <dbReference type="EMBL" id="TNN59403.1"/>
    </source>
</evidence>
<feature type="compositionally biased region" description="Acidic residues" evidence="1">
    <location>
        <begin position="111"/>
        <end position="130"/>
    </location>
</feature>
<dbReference type="EMBL" id="SRLO01000357">
    <property type="protein sequence ID" value="TNN59403.1"/>
    <property type="molecule type" value="Genomic_DNA"/>
</dbReference>
<feature type="compositionally biased region" description="Polar residues" evidence="1">
    <location>
        <begin position="1"/>
        <end position="30"/>
    </location>
</feature>
<dbReference type="AlphaFoldDB" id="A0A4Z2H2T5"/>
<sequence>MSSFQEMTGAADNTPTPFHTSRTSTVTDSIITKHEDLDIQDESNVVEEEEEGGAGPVQHGEEGEKITGRQGESEEEVEERRGGGGAGMVQQGEEKEEEMREEGEAGVVQQVEEEQEEAEKSDSEEETFNI</sequence>
<feature type="region of interest" description="Disordered" evidence="1">
    <location>
        <begin position="1"/>
        <end position="130"/>
    </location>
</feature>
<evidence type="ECO:0000313" key="3">
    <source>
        <dbReference type="Proteomes" id="UP000314294"/>
    </source>
</evidence>
<feature type="compositionally biased region" description="Acidic residues" evidence="1">
    <location>
        <begin position="38"/>
        <end position="52"/>
    </location>
</feature>